<dbReference type="PANTHER" id="PTHR43014:SF2">
    <property type="entry name" value="MERCURIC REDUCTASE"/>
    <property type="match status" value="1"/>
</dbReference>
<dbReference type="RefSeq" id="WP_345712262.1">
    <property type="nucleotide sequence ID" value="NZ_BAABIL010000262.1"/>
</dbReference>
<dbReference type="EMBL" id="BAABIL010000262">
    <property type="protein sequence ID" value="GAA4978685.1"/>
    <property type="molecule type" value="Genomic_DNA"/>
</dbReference>
<reference evidence="8" key="1">
    <citation type="journal article" date="2019" name="Int. J. Syst. Evol. Microbiol.">
        <title>The Global Catalogue of Microorganisms (GCM) 10K type strain sequencing project: providing services to taxonomists for standard genome sequencing and annotation.</title>
        <authorList>
            <consortium name="The Broad Institute Genomics Platform"/>
            <consortium name="The Broad Institute Genome Sequencing Center for Infectious Disease"/>
            <person name="Wu L."/>
            <person name="Ma J."/>
        </authorList>
    </citation>
    <scope>NUCLEOTIDE SEQUENCE [LARGE SCALE GENOMIC DNA]</scope>
    <source>
        <strain evidence="8">JCM 18126</strain>
    </source>
</reference>
<gene>
    <name evidence="7" type="ORF">GCM10023225_19080</name>
</gene>
<dbReference type="Gene3D" id="3.30.390.30">
    <property type="match status" value="1"/>
</dbReference>
<name>A0ABP9HUY1_9ACTN</name>
<evidence type="ECO:0000256" key="1">
    <source>
        <dbReference type="ARBA" id="ARBA00001974"/>
    </source>
</evidence>
<accession>A0ABP9HUY1</accession>
<dbReference type="PANTHER" id="PTHR43014">
    <property type="entry name" value="MERCURIC REDUCTASE"/>
    <property type="match status" value="1"/>
</dbReference>
<evidence type="ECO:0000259" key="6">
    <source>
        <dbReference type="Pfam" id="PF07992"/>
    </source>
</evidence>
<organism evidence="7 8">
    <name type="scientific">Kineococcus glutinatus</name>
    <dbReference type="NCBI Taxonomy" id="1070872"/>
    <lineage>
        <taxon>Bacteria</taxon>
        <taxon>Bacillati</taxon>
        <taxon>Actinomycetota</taxon>
        <taxon>Actinomycetes</taxon>
        <taxon>Kineosporiales</taxon>
        <taxon>Kineosporiaceae</taxon>
        <taxon>Kineococcus</taxon>
    </lineage>
</organism>
<comment type="similarity">
    <text evidence="2">Belongs to the class-I pyridine nucleotide-disulfide oxidoreductase family.</text>
</comment>
<dbReference type="PIRSF" id="PIRSF000350">
    <property type="entry name" value="Mercury_reductase_MerA"/>
    <property type="match status" value="1"/>
</dbReference>
<dbReference type="InterPro" id="IPR023753">
    <property type="entry name" value="FAD/NAD-binding_dom"/>
</dbReference>
<dbReference type="Gene3D" id="3.50.50.60">
    <property type="entry name" value="FAD/NAD(P)-binding domain"/>
    <property type="match status" value="2"/>
</dbReference>
<dbReference type="Pfam" id="PF07992">
    <property type="entry name" value="Pyr_redox_2"/>
    <property type="match status" value="1"/>
</dbReference>
<comment type="cofactor">
    <cofactor evidence="1">
        <name>FAD</name>
        <dbReference type="ChEBI" id="CHEBI:57692"/>
    </cofactor>
</comment>
<dbReference type="InterPro" id="IPR016156">
    <property type="entry name" value="FAD/NAD-linked_Rdtase_dimer_sf"/>
</dbReference>
<evidence type="ECO:0000313" key="8">
    <source>
        <dbReference type="Proteomes" id="UP001501195"/>
    </source>
</evidence>
<dbReference type="SUPFAM" id="SSF55424">
    <property type="entry name" value="FAD/NAD-linked reductases, dimerisation (C-terminal) domain"/>
    <property type="match status" value="1"/>
</dbReference>
<dbReference type="PRINTS" id="PR00411">
    <property type="entry name" value="PNDRDTASEI"/>
</dbReference>
<dbReference type="InterPro" id="IPR004099">
    <property type="entry name" value="Pyr_nucl-diS_OxRdtase_dimer"/>
</dbReference>
<proteinExistence type="inferred from homology"/>
<dbReference type="InterPro" id="IPR001100">
    <property type="entry name" value="Pyr_nuc-diS_OxRdtase"/>
</dbReference>
<comment type="caution">
    <text evidence="7">The sequence shown here is derived from an EMBL/GenBank/DDBJ whole genome shotgun (WGS) entry which is preliminary data.</text>
</comment>
<evidence type="ECO:0000259" key="5">
    <source>
        <dbReference type="Pfam" id="PF02852"/>
    </source>
</evidence>
<dbReference type="SUPFAM" id="SSF51905">
    <property type="entry name" value="FAD/NAD(P)-binding domain"/>
    <property type="match status" value="1"/>
</dbReference>
<dbReference type="PRINTS" id="PR00368">
    <property type="entry name" value="FADPNR"/>
</dbReference>
<evidence type="ECO:0000256" key="3">
    <source>
        <dbReference type="ARBA" id="ARBA00022630"/>
    </source>
</evidence>
<evidence type="ECO:0000313" key="7">
    <source>
        <dbReference type="EMBL" id="GAA4978685.1"/>
    </source>
</evidence>
<evidence type="ECO:0000256" key="2">
    <source>
        <dbReference type="ARBA" id="ARBA00007532"/>
    </source>
</evidence>
<dbReference type="Pfam" id="PF02852">
    <property type="entry name" value="Pyr_redox_dim"/>
    <property type="match status" value="1"/>
</dbReference>
<evidence type="ECO:0000256" key="4">
    <source>
        <dbReference type="ARBA" id="ARBA00022827"/>
    </source>
</evidence>
<sequence>MTPVPPRTVDVVVIGSGSGGKMAAQELARQGRRVALVEDTRVGGFCPYLSCVPAKSMLLSAHAGIPFDEAVRVREEAVAGRDDAGAVEGLGADGVQLVRGRGRLLPGRPLTVEVDLPGGRAERLRSGTVVLAAGSTPVRPPVDGLDDVPTWTSEDALSATERPGRLLVLGGGSVGCELSQAYAGLGSEVVLVERDEQLLPGEARWVGDFMAGTLRGSGVEVRTGVTARRAEPDGRGGAVVHLDDGGEVRADRVLVAGGRSPRTQNLGVEAAGGSLDDSGAVRIDSRCRVLSPQGRPVPGLYAVGDVTGVSTYTHSANMQARVLAENAAGRDRETDYAAVPRAVYTAPPVFCVGMTAAQARRAGHDVDSEMFPLGQLERANLIGIGCGDEVPGGVEVVVDATTGVVLGAACAGREADSWGAELALAVRARLDVDLLEEHVRGFLTWSEAVYPAVAELRRRRLERAQRAAA</sequence>
<feature type="domain" description="FAD/NAD(P)-binding" evidence="6">
    <location>
        <begin position="10"/>
        <end position="320"/>
    </location>
</feature>
<dbReference type="Proteomes" id="UP001501195">
    <property type="component" value="Unassembled WGS sequence"/>
</dbReference>
<protein>
    <submittedName>
        <fullName evidence="7">NAD(P)/FAD-dependent oxidoreductase</fullName>
    </submittedName>
</protein>
<keyword evidence="3" id="KW-0285">Flavoprotein</keyword>
<dbReference type="InterPro" id="IPR036188">
    <property type="entry name" value="FAD/NAD-bd_sf"/>
</dbReference>
<keyword evidence="4" id="KW-0274">FAD</keyword>
<keyword evidence="8" id="KW-1185">Reference proteome</keyword>
<feature type="domain" description="Pyridine nucleotide-disulphide oxidoreductase dimerisation" evidence="5">
    <location>
        <begin position="339"/>
        <end position="449"/>
    </location>
</feature>